<evidence type="ECO:0000313" key="2">
    <source>
        <dbReference type="EMBL" id="MFD2584857.1"/>
    </source>
</evidence>
<keyword evidence="1" id="KW-0472">Membrane</keyword>
<organism evidence="2 3">
    <name type="scientific">Pedobacter vanadiisoli</name>
    <dbReference type="NCBI Taxonomy" id="1761975"/>
    <lineage>
        <taxon>Bacteria</taxon>
        <taxon>Pseudomonadati</taxon>
        <taxon>Bacteroidota</taxon>
        <taxon>Sphingobacteriia</taxon>
        <taxon>Sphingobacteriales</taxon>
        <taxon>Sphingobacteriaceae</taxon>
        <taxon>Pedobacter</taxon>
    </lineage>
</organism>
<dbReference type="RefSeq" id="WP_379082356.1">
    <property type="nucleotide sequence ID" value="NZ_JBHULL010000043.1"/>
</dbReference>
<gene>
    <name evidence="2" type="ORF">ACFSR6_20340</name>
</gene>
<dbReference type="NCBIfam" id="NF038065">
    <property type="entry name" value="Pr6Pr"/>
    <property type="match status" value="1"/>
</dbReference>
<keyword evidence="3" id="KW-1185">Reference proteome</keyword>
<feature type="transmembrane region" description="Helical" evidence="1">
    <location>
        <begin position="78"/>
        <end position="96"/>
    </location>
</feature>
<dbReference type="InterPro" id="IPR049713">
    <property type="entry name" value="Pr6Pr-like"/>
</dbReference>
<dbReference type="Proteomes" id="UP001597461">
    <property type="component" value="Unassembled WGS sequence"/>
</dbReference>
<accession>A0ABW5MNX6</accession>
<evidence type="ECO:0000313" key="3">
    <source>
        <dbReference type="Proteomes" id="UP001597461"/>
    </source>
</evidence>
<comment type="caution">
    <text evidence="2">The sequence shown here is derived from an EMBL/GenBank/DDBJ whole genome shotgun (WGS) entry which is preliminary data.</text>
</comment>
<proteinExistence type="predicted"/>
<sequence>MDLNKNFRPFVSCAAVVVWFSLALQFSVSLQLLNNDYPTTIKAFLSYFTVLTNIIVAICFSRLSFVKQVESGNLFTQAPALTAITVYIVVVGLIYNIMLRGLVLPAGLPARLADELLHVVNPLIFLLFWVFFVKKSTLQYKQSINWLAYPFIYVVFIVVRGYLINKYPYPFIDVVQLGYPTAILNASVVMLIFWLLSLLFIFIGKKT</sequence>
<feature type="transmembrane region" description="Helical" evidence="1">
    <location>
        <begin position="144"/>
        <end position="163"/>
    </location>
</feature>
<keyword evidence="1" id="KW-0812">Transmembrane</keyword>
<name>A0ABW5MNX6_9SPHI</name>
<reference evidence="3" key="1">
    <citation type="journal article" date="2019" name="Int. J. Syst. Evol. Microbiol.">
        <title>The Global Catalogue of Microorganisms (GCM) 10K type strain sequencing project: providing services to taxonomists for standard genome sequencing and annotation.</title>
        <authorList>
            <consortium name="The Broad Institute Genomics Platform"/>
            <consortium name="The Broad Institute Genome Sequencing Center for Infectious Disease"/>
            <person name="Wu L."/>
            <person name="Ma J."/>
        </authorList>
    </citation>
    <scope>NUCLEOTIDE SEQUENCE [LARGE SCALE GENOMIC DNA]</scope>
    <source>
        <strain evidence="3">KCTC 42866</strain>
    </source>
</reference>
<feature type="transmembrane region" description="Helical" evidence="1">
    <location>
        <begin position="44"/>
        <end position="66"/>
    </location>
</feature>
<feature type="transmembrane region" description="Helical" evidence="1">
    <location>
        <begin position="116"/>
        <end position="132"/>
    </location>
</feature>
<keyword evidence="1" id="KW-1133">Transmembrane helix</keyword>
<protein>
    <submittedName>
        <fullName evidence="2">Pr6Pr family membrane protein</fullName>
    </submittedName>
</protein>
<feature type="transmembrane region" description="Helical" evidence="1">
    <location>
        <begin position="183"/>
        <end position="203"/>
    </location>
</feature>
<evidence type="ECO:0000256" key="1">
    <source>
        <dbReference type="SAM" id="Phobius"/>
    </source>
</evidence>
<dbReference type="EMBL" id="JBHULL010000043">
    <property type="protein sequence ID" value="MFD2584857.1"/>
    <property type="molecule type" value="Genomic_DNA"/>
</dbReference>